<accession>A0A1H7TXV0</accession>
<keyword evidence="2" id="KW-0804">Transcription</keyword>
<dbReference type="InterPro" id="IPR001034">
    <property type="entry name" value="DeoR_HTH"/>
</dbReference>
<organism evidence="5 6">
    <name type="scientific">Phocoenobacter skyensis</name>
    <dbReference type="NCBI Taxonomy" id="97481"/>
    <lineage>
        <taxon>Bacteria</taxon>
        <taxon>Pseudomonadati</taxon>
        <taxon>Pseudomonadota</taxon>
        <taxon>Gammaproteobacteria</taxon>
        <taxon>Pasteurellales</taxon>
        <taxon>Pasteurellaceae</taxon>
        <taxon>Phocoenobacter</taxon>
    </lineage>
</organism>
<dbReference type="Pfam" id="PF08220">
    <property type="entry name" value="HTH_DeoR"/>
    <property type="match status" value="1"/>
</dbReference>
<dbReference type="GO" id="GO:0003700">
    <property type="term" value="F:DNA-binding transcription factor activity"/>
    <property type="evidence" value="ECO:0007669"/>
    <property type="project" value="InterPro"/>
</dbReference>
<dbReference type="PANTHER" id="PTHR34580:SF1">
    <property type="entry name" value="PROTEIN PAFC"/>
    <property type="match status" value="1"/>
</dbReference>
<dbReference type="OrthoDB" id="6521217at2"/>
<protein>
    <submittedName>
        <fullName evidence="5">Predicted DNA-binding transcriptional regulator YafY, contains an HTH and WYL domains</fullName>
    </submittedName>
    <submittedName>
        <fullName evidence="4">WYL domain-containing protein</fullName>
    </submittedName>
</protein>
<dbReference type="PANTHER" id="PTHR34580">
    <property type="match status" value="1"/>
</dbReference>
<dbReference type="STRING" id="97481.SAMN05444853_10155"/>
<dbReference type="Pfam" id="PF13280">
    <property type="entry name" value="WYL"/>
    <property type="match status" value="1"/>
</dbReference>
<dbReference type="EMBL" id="JASAVS010000002">
    <property type="protein sequence ID" value="MDP8084641.1"/>
    <property type="molecule type" value="Genomic_DNA"/>
</dbReference>
<evidence type="ECO:0000259" key="3">
    <source>
        <dbReference type="PROSITE" id="PS51000"/>
    </source>
</evidence>
<evidence type="ECO:0000313" key="7">
    <source>
        <dbReference type="Proteomes" id="UP001224812"/>
    </source>
</evidence>
<evidence type="ECO:0000256" key="1">
    <source>
        <dbReference type="ARBA" id="ARBA00023015"/>
    </source>
</evidence>
<reference evidence="5" key="2">
    <citation type="submission" date="2016-10" db="EMBL/GenBank/DDBJ databases">
        <authorList>
            <person name="de Groot N.N."/>
        </authorList>
    </citation>
    <scope>NUCLEOTIDE SEQUENCE [LARGE SCALE GENOMIC DNA]</scope>
    <source>
        <strain evidence="5">DSM 24204</strain>
    </source>
</reference>
<dbReference type="PROSITE" id="PS52050">
    <property type="entry name" value="WYL"/>
    <property type="match status" value="1"/>
</dbReference>
<dbReference type="Pfam" id="PF25583">
    <property type="entry name" value="WCX"/>
    <property type="match status" value="1"/>
</dbReference>
<dbReference type="PROSITE" id="PS51000">
    <property type="entry name" value="HTH_DEOR_2"/>
    <property type="match status" value="1"/>
</dbReference>
<keyword evidence="1" id="KW-0805">Transcription regulation</keyword>
<dbReference type="RefSeq" id="WP_090919323.1">
    <property type="nucleotide sequence ID" value="NZ_CP016180.1"/>
</dbReference>
<evidence type="ECO:0000313" key="6">
    <source>
        <dbReference type="Proteomes" id="UP000198883"/>
    </source>
</evidence>
<dbReference type="InterPro" id="IPR057727">
    <property type="entry name" value="WCX_dom"/>
</dbReference>
<name>A0A1H7TXV0_9PAST</name>
<sequence length="298" mass="35043">MNKTEKLARRISKILVYLNQGKRLNIDEMASEFDITPRTIQRDFERLSFLEWEECGNGYYKINRNKMGVLSDEDIDRFSLFASISNLFPKIDRDFFQEKLTQSVQIKGFQYEQINHLEKEFNLLKQAIDNHHFVSFKYTKRNPSGQIENKFYQIAPYSLINKNGVWYLIGTDHDKQKTFCFTQITALQRLNNTFTPNNQLLNEIKKNDSISFGNQLSEVVVQVSTFAAPYFTRRKLLPNQELVRKLENGELLLVCKNVHSLDIVPIVQYWIPHLTIISPTELQTEMVKKLQQYIAESK</sequence>
<dbReference type="AlphaFoldDB" id="A0A1H7TXV0"/>
<dbReference type="GeneID" id="83544798"/>
<dbReference type="EMBL" id="FOBN01000001">
    <property type="protein sequence ID" value="SEL89288.1"/>
    <property type="molecule type" value="Genomic_DNA"/>
</dbReference>
<keyword evidence="5" id="KW-0238">DNA-binding</keyword>
<feature type="domain" description="HTH deoR-type" evidence="3">
    <location>
        <begin position="7"/>
        <end position="71"/>
    </location>
</feature>
<dbReference type="Proteomes" id="UP001224812">
    <property type="component" value="Unassembled WGS sequence"/>
</dbReference>
<reference evidence="4 7" key="3">
    <citation type="journal article" date="2023" name="Front. Microbiol.">
        <title>Phylogeography and host specificity of Pasteurellaceae pathogenic to sea-farmed fish in the north-east Atlantic.</title>
        <authorList>
            <person name="Gulla S."/>
            <person name="Colquhoun D.J."/>
            <person name="Olsen A.B."/>
            <person name="Spilsberg B."/>
            <person name="Lagesen K."/>
            <person name="Aakesson C.P."/>
            <person name="Strom S."/>
            <person name="Manji F."/>
            <person name="Birkbeck T.H."/>
            <person name="Nilsen H.K."/>
        </authorList>
    </citation>
    <scope>NUCLEOTIDE SEQUENCE [LARGE SCALE GENOMIC DNA]</scope>
    <source>
        <strain evidence="4 7">VIO11850</strain>
    </source>
</reference>
<gene>
    <name evidence="4" type="ORF">QJT92_01665</name>
    <name evidence="5" type="ORF">SAMN05444853_10155</name>
</gene>
<proteinExistence type="predicted"/>
<evidence type="ECO:0000313" key="5">
    <source>
        <dbReference type="EMBL" id="SEL89288.1"/>
    </source>
</evidence>
<dbReference type="InterPro" id="IPR026881">
    <property type="entry name" value="WYL_dom"/>
</dbReference>
<dbReference type="GO" id="GO:0003677">
    <property type="term" value="F:DNA binding"/>
    <property type="evidence" value="ECO:0007669"/>
    <property type="project" value="UniProtKB-KW"/>
</dbReference>
<evidence type="ECO:0000313" key="4">
    <source>
        <dbReference type="EMBL" id="MDP8084641.1"/>
    </source>
</evidence>
<keyword evidence="7" id="KW-1185">Reference proteome</keyword>
<evidence type="ECO:0000256" key="2">
    <source>
        <dbReference type="ARBA" id="ARBA00023163"/>
    </source>
</evidence>
<reference evidence="6" key="1">
    <citation type="submission" date="2016-10" db="EMBL/GenBank/DDBJ databases">
        <authorList>
            <person name="Varghese N."/>
            <person name="Submissions S."/>
        </authorList>
    </citation>
    <scope>NUCLEOTIDE SEQUENCE [LARGE SCALE GENOMIC DNA]</scope>
    <source>
        <strain evidence="6">DSM 24204</strain>
    </source>
</reference>
<dbReference type="Proteomes" id="UP000198883">
    <property type="component" value="Unassembled WGS sequence"/>
</dbReference>
<dbReference type="InterPro" id="IPR051534">
    <property type="entry name" value="CBASS_pafABC_assoc_protein"/>
</dbReference>